<comment type="caution">
    <text evidence="3">The sequence shown here is derived from an EMBL/GenBank/DDBJ whole genome shotgun (WGS) entry which is preliminary data.</text>
</comment>
<evidence type="ECO:0000313" key="3">
    <source>
        <dbReference type="EMBL" id="KAF4618773.1"/>
    </source>
</evidence>
<dbReference type="EMBL" id="JAACJL010000017">
    <property type="protein sequence ID" value="KAF4618773.1"/>
    <property type="molecule type" value="Genomic_DNA"/>
</dbReference>
<protein>
    <submittedName>
        <fullName evidence="3">Uncharacterized protein</fullName>
    </submittedName>
</protein>
<dbReference type="Proteomes" id="UP000521872">
    <property type="component" value="Unassembled WGS sequence"/>
</dbReference>
<gene>
    <name evidence="3" type="ORF">D9613_010022</name>
</gene>
<keyword evidence="4" id="KW-1185">Reference proteome</keyword>
<keyword evidence="2" id="KW-0812">Transmembrane</keyword>
<feature type="transmembrane region" description="Helical" evidence="2">
    <location>
        <begin position="43"/>
        <end position="63"/>
    </location>
</feature>
<accession>A0A8H4QX30</accession>
<evidence type="ECO:0000256" key="1">
    <source>
        <dbReference type="SAM" id="MobiDB-lite"/>
    </source>
</evidence>
<sequence>MSSIFKFNFFKAGAYLWRTRNAPIVPIPKENAFPLFKGTPAFIARYALVFLSMDVMYMTTMVYECWEGGQLYHNPLKQINPQKKSVEDSTPPQDPTSVTPAKSQKPMWTRFAFGAFHCGLGGLIAAFLLSQRASWVRSMTLVRPLGKKAQPPQLYIEVAGHPNGYAHPFLLKDCKLASTEVGNDIMMVVVKEEGKFAFRALGATVAGKPMPTTGDQAVSYMLKTWIGNGGEVQRKKQKRT</sequence>
<evidence type="ECO:0000313" key="4">
    <source>
        <dbReference type="Proteomes" id="UP000521872"/>
    </source>
</evidence>
<organism evidence="3 4">
    <name type="scientific">Agrocybe pediades</name>
    <dbReference type="NCBI Taxonomy" id="84607"/>
    <lineage>
        <taxon>Eukaryota</taxon>
        <taxon>Fungi</taxon>
        <taxon>Dikarya</taxon>
        <taxon>Basidiomycota</taxon>
        <taxon>Agaricomycotina</taxon>
        <taxon>Agaricomycetes</taxon>
        <taxon>Agaricomycetidae</taxon>
        <taxon>Agaricales</taxon>
        <taxon>Agaricineae</taxon>
        <taxon>Strophariaceae</taxon>
        <taxon>Agrocybe</taxon>
    </lineage>
</organism>
<dbReference type="AlphaFoldDB" id="A0A8H4QX30"/>
<feature type="compositionally biased region" description="Polar residues" evidence="1">
    <location>
        <begin position="82"/>
        <end position="102"/>
    </location>
</feature>
<feature type="transmembrane region" description="Helical" evidence="2">
    <location>
        <begin position="107"/>
        <end position="129"/>
    </location>
</feature>
<keyword evidence="2" id="KW-1133">Transmembrane helix</keyword>
<reference evidence="3 4" key="1">
    <citation type="submission" date="2019-12" db="EMBL/GenBank/DDBJ databases">
        <authorList>
            <person name="Floudas D."/>
            <person name="Bentzer J."/>
            <person name="Ahren D."/>
            <person name="Johansson T."/>
            <person name="Persson P."/>
            <person name="Tunlid A."/>
        </authorList>
    </citation>
    <scope>NUCLEOTIDE SEQUENCE [LARGE SCALE GENOMIC DNA]</scope>
    <source>
        <strain evidence="3 4">CBS 102.39</strain>
    </source>
</reference>
<proteinExistence type="predicted"/>
<feature type="region of interest" description="Disordered" evidence="1">
    <location>
        <begin position="82"/>
        <end position="103"/>
    </location>
</feature>
<keyword evidence="2" id="KW-0472">Membrane</keyword>
<name>A0A8H4QX30_9AGAR</name>
<evidence type="ECO:0000256" key="2">
    <source>
        <dbReference type="SAM" id="Phobius"/>
    </source>
</evidence>